<dbReference type="Pfam" id="PF00072">
    <property type="entry name" value="Response_reg"/>
    <property type="match status" value="1"/>
</dbReference>
<dbReference type="Gene3D" id="1.10.287.130">
    <property type="match status" value="1"/>
</dbReference>
<feature type="domain" description="PAC" evidence="13">
    <location>
        <begin position="599"/>
        <end position="652"/>
    </location>
</feature>
<dbReference type="CDD" id="cd00130">
    <property type="entry name" value="PAS"/>
    <property type="match status" value="2"/>
</dbReference>
<dbReference type="SMART" id="SM00091">
    <property type="entry name" value="PAS"/>
    <property type="match status" value="3"/>
</dbReference>
<dbReference type="InterPro" id="IPR003594">
    <property type="entry name" value="HATPase_dom"/>
</dbReference>
<evidence type="ECO:0000256" key="4">
    <source>
        <dbReference type="ARBA" id="ARBA00022679"/>
    </source>
</evidence>
<dbReference type="PANTHER" id="PTHR43065">
    <property type="entry name" value="SENSOR HISTIDINE KINASE"/>
    <property type="match status" value="1"/>
</dbReference>
<dbReference type="InterPro" id="IPR036890">
    <property type="entry name" value="HATPase_C_sf"/>
</dbReference>
<dbReference type="InterPro" id="IPR001610">
    <property type="entry name" value="PAC"/>
</dbReference>
<evidence type="ECO:0000256" key="9">
    <source>
        <dbReference type="PROSITE-ProRule" id="PRU00169"/>
    </source>
</evidence>
<keyword evidence="6" id="KW-0418">Kinase</keyword>
<dbReference type="PRINTS" id="PR00344">
    <property type="entry name" value="BCTRLSENSOR"/>
</dbReference>
<dbReference type="Gene3D" id="3.40.50.2300">
    <property type="match status" value="1"/>
</dbReference>
<keyword evidence="15" id="KW-1185">Reference proteome</keyword>
<evidence type="ECO:0000256" key="1">
    <source>
        <dbReference type="ARBA" id="ARBA00000085"/>
    </source>
</evidence>
<dbReference type="NCBIfam" id="TIGR00229">
    <property type="entry name" value="sensory_box"/>
    <property type="match status" value="2"/>
</dbReference>
<dbReference type="InterPro" id="IPR011006">
    <property type="entry name" value="CheY-like_superfamily"/>
</dbReference>
<evidence type="ECO:0000256" key="5">
    <source>
        <dbReference type="ARBA" id="ARBA00022741"/>
    </source>
</evidence>
<dbReference type="Pfam" id="PF08448">
    <property type="entry name" value="PAS_4"/>
    <property type="match status" value="1"/>
</dbReference>
<dbReference type="Gene3D" id="3.30.565.10">
    <property type="entry name" value="Histidine kinase-like ATPase, C-terminal domain"/>
    <property type="match status" value="1"/>
</dbReference>
<dbReference type="InterPro" id="IPR000014">
    <property type="entry name" value="PAS"/>
</dbReference>
<keyword evidence="4" id="KW-0808">Transferase</keyword>
<dbReference type="InterPro" id="IPR004358">
    <property type="entry name" value="Sig_transdc_His_kin-like_C"/>
</dbReference>
<dbReference type="PROSITE" id="PS50110">
    <property type="entry name" value="RESPONSE_REGULATORY"/>
    <property type="match status" value="1"/>
</dbReference>
<gene>
    <name evidence="14" type="ORF">HXW94_11260</name>
</gene>
<name>A0A850TAE9_9BACT</name>
<dbReference type="InterPro" id="IPR029016">
    <property type="entry name" value="GAF-like_dom_sf"/>
</dbReference>
<dbReference type="Proteomes" id="UP000553343">
    <property type="component" value="Unassembled WGS sequence"/>
</dbReference>
<evidence type="ECO:0000313" key="15">
    <source>
        <dbReference type="Proteomes" id="UP000553343"/>
    </source>
</evidence>
<keyword evidence="7" id="KW-0067">ATP-binding</keyword>
<dbReference type="InterPro" id="IPR013656">
    <property type="entry name" value="PAS_4"/>
</dbReference>
<dbReference type="RefSeq" id="WP_178367014.1">
    <property type="nucleotide sequence ID" value="NZ_JACADJ010000038.1"/>
</dbReference>
<dbReference type="PROSITE" id="PS50113">
    <property type="entry name" value="PAC"/>
    <property type="match status" value="2"/>
</dbReference>
<evidence type="ECO:0000256" key="8">
    <source>
        <dbReference type="ARBA" id="ARBA00023012"/>
    </source>
</evidence>
<dbReference type="PROSITE" id="PS50112">
    <property type="entry name" value="PAS"/>
    <property type="match status" value="1"/>
</dbReference>
<keyword evidence="5" id="KW-0547">Nucleotide-binding</keyword>
<dbReference type="GO" id="GO:0000155">
    <property type="term" value="F:phosphorelay sensor kinase activity"/>
    <property type="evidence" value="ECO:0007669"/>
    <property type="project" value="InterPro"/>
</dbReference>
<dbReference type="InterPro" id="IPR005467">
    <property type="entry name" value="His_kinase_dom"/>
</dbReference>
<dbReference type="EC" id="2.7.13.3" evidence="2"/>
<dbReference type="SUPFAM" id="SSF52172">
    <property type="entry name" value="CheY-like"/>
    <property type="match status" value="1"/>
</dbReference>
<dbReference type="Gene3D" id="3.30.450.20">
    <property type="entry name" value="PAS domain"/>
    <property type="match status" value="3"/>
</dbReference>
<evidence type="ECO:0000256" key="2">
    <source>
        <dbReference type="ARBA" id="ARBA00012438"/>
    </source>
</evidence>
<evidence type="ECO:0000256" key="7">
    <source>
        <dbReference type="ARBA" id="ARBA00022840"/>
    </source>
</evidence>
<keyword evidence="3 9" id="KW-0597">Phosphoprotein</keyword>
<comment type="caution">
    <text evidence="14">The sequence shown here is derived from an EMBL/GenBank/DDBJ whole genome shotgun (WGS) entry which is preliminary data.</text>
</comment>
<sequence>MQDRFDKFEWMLDKSSPLPANESDDYSPPYGDVTALNRCRLIMDSVGMETLREIGRNAINLLETSVAIYEANGDYAFGMFSSGWCRLMDAASRELCNTDDNRTALSCGKWLCHENCWHDSAKRAIETGKSTDIACVGGIHLYAEPIYAGQRVVGAINIGYGDPPKSLDKLNALADRFNVDPETLKEIGDSYKSRPEFLVEATKKLLASFAKLIGEIVEKAEIQRKQQKNQLRELYLNNVLKAIRNVDQLIIKENDPSRLIQKACEELTDTMGYYNAWIVLLDEHSRNMTLTGSAGFNGGFNAFQDILNQGFLPSCVQRALEKKELIVINDPKNTCTNCPLSRHYHGRSALTHQLGNFGILSVSVPAHFAHDREEQALFVEVANDLAFALSKIEAEKQIHIKKHIIQTIPHPISLVSDNYRYLAVNEAYSRFHNETPNKITGRRITDFIDPDVFEQEIKPHLDRCLKGETVQYETLVDFYGTGNRWMRMEYTPFRNKENHIVGVVSHGLDITERRQAEEALQKSEERFSLAMEASNDGIWDWDLTTGHIYCSPGVTSMLGYDTTDVIENVEQWQDLIHPADRQKAYQVNLDCVNNLTDSFVVEYRMKTKDGGLKWILGRGRAVYRDVSGKALRMAGTHQDITERKHYEKKLKEKEKRYRSLFSSSHEGICLHELIYEQSTPVDYRILDVNPKYEELTGIRRDQAIGALGSQLYQSDPVPYLEIYAEVVATQSATSFETYFHPLEKHFFISVFSPSKNKFATVFQDKTNQKKMEEQLRHAHKMEAIGTLAGGIAHEFNNMLGIIIGNTELALDDIPESNPATDYIQEVKVASLRAKDVVQKLLSVARKTPESRKPIRIGTVIKDALNLMRRTIPATIDIRTDITCSDEMILGDLTEITQVVINLCTNSVHAMAEESGILQVGLDTLQVNRASAFYDEDLKPGDYVRLTVTDTGKGIEAAYMDRIYDPYFTTKDVDQGLGMGLAVVHGIVKKHDGAIKIQSVVGRGTTVDVLFPLIEAQTETGTEQIKTLQKGKERILVVDDEPSIVRLITQMLTRSGYEVVGETSSASALNVFKDTPEQFDLVISDMSMPEISGDQLAQAIKQIRPGIPIIICTGHSNRMDENRANQLGIDAFITKPFSRKNITEVIPKVLHKINSEGQS</sequence>
<protein>
    <recommendedName>
        <fullName evidence="2">histidine kinase</fullName>
        <ecNumber evidence="2">2.7.13.3</ecNumber>
    </recommendedName>
</protein>
<dbReference type="SUPFAM" id="SSF55781">
    <property type="entry name" value="GAF domain-like"/>
    <property type="match status" value="1"/>
</dbReference>
<evidence type="ECO:0000259" key="11">
    <source>
        <dbReference type="PROSITE" id="PS50110"/>
    </source>
</evidence>
<dbReference type="SMART" id="SM00086">
    <property type="entry name" value="PAC"/>
    <property type="match status" value="2"/>
</dbReference>
<dbReference type="GO" id="GO:0005524">
    <property type="term" value="F:ATP binding"/>
    <property type="evidence" value="ECO:0007669"/>
    <property type="project" value="UniProtKB-KW"/>
</dbReference>
<dbReference type="SUPFAM" id="SSF55874">
    <property type="entry name" value="ATPase domain of HSP90 chaperone/DNA topoisomerase II/histidine kinase"/>
    <property type="match status" value="1"/>
</dbReference>
<evidence type="ECO:0000313" key="14">
    <source>
        <dbReference type="EMBL" id="NWH05558.1"/>
    </source>
</evidence>
<feature type="domain" description="PAC" evidence="13">
    <location>
        <begin position="468"/>
        <end position="522"/>
    </location>
</feature>
<dbReference type="CDD" id="cd00082">
    <property type="entry name" value="HisKA"/>
    <property type="match status" value="1"/>
</dbReference>
<dbReference type="Pfam" id="PF02518">
    <property type="entry name" value="HATPase_c"/>
    <property type="match status" value="1"/>
</dbReference>
<reference evidence="14 15" key="1">
    <citation type="submission" date="2020-06" db="EMBL/GenBank/DDBJ databases">
        <title>High-quality draft genome of sulfate reducer Desulfobacter latus type strain AcrS2 isolated from marine sediment.</title>
        <authorList>
            <person name="Hoppe M."/>
            <person name="Larsen C.K."/>
            <person name="Marshall I.P.G."/>
            <person name="Schramm A."/>
            <person name="Marietou A.G."/>
        </authorList>
    </citation>
    <scope>NUCLEOTIDE SEQUENCE [LARGE SCALE GENOMIC DNA]</scope>
    <source>
        <strain evidence="14 15">AcRS2</strain>
    </source>
</reference>
<evidence type="ECO:0000256" key="6">
    <source>
        <dbReference type="ARBA" id="ARBA00022777"/>
    </source>
</evidence>
<dbReference type="PANTHER" id="PTHR43065:SF46">
    <property type="entry name" value="C4-DICARBOXYLATE TRANSPORT SENSOR PROTEIN DCTB"/>
    <property type="match status" value="1"/>
</dbReference>
<organism evidence="14 15">
    <name type="scientific">Desulfobacter latus</name>
    <dbReference type="NCBI Taxonomy" id="2292"/>
    <lineage>
        <taxon>Bacteria</taxon>
        <taxon>Pseudomonadati</taxon>
        <taxon>Thermodesulfobacteriota</taxon>
        <taxon>Desulfobacteria</taxon>
        <taxon>Desulfobacterales</taxon>
        <taxon>Desulfobacteraceae</taxon>
        <taxon>Desulfobacter</taxon>
    </lineage>
</organism>
<dbReference type="SUPFAM" id="SSF55785">
    <property type="entry name" value="PYP-like sensor domain (PAS domain)"/>
    <property type="match status" value="3"/>
</dbReference>
<dbReference type="InterPro" id="IPR035965">
    <property type="entry name" value="PAS-like_dom_sf"/>
</dbReference>
<dbReference type="Gene3D" id="3.30.450.40">
    <property type="match status" value="1"/>
</dbReference>
<dbReference type="InterPro" id="IPR036097">
    <property type="entry name" value="HisK_dim/P_sf"/>
</dbReference>
<dbReference type="InterPro" id="IPR003018">
    <property type="entry name" value="GAF"/>
</dbReference>
<feature type="domain" description="Histidine kinase" evidence="10">
    <location>
        <begin position="790"/>
        <end position="1014"/>
    </location>
</feature>
<dbReference type="Pfam" id="PF13185">
    <property type="entry name" value="GAF_2"/>
    <property type="match status" value="1"/>
</dbReference>
<evidence type="ECO:0000256" key="3">
    <source>
        <dbReference type="ARBA" id="ARBA00022553"/>
    </source>
</evidence>
<keyword evidence="8" id="KW-0902">Two-component regulatory system</keyword>
<feature type="domain" description="PAS" evidence="12">
    <location>
        <begin position="523"/>
        <end position="582"/>
    </location>
</feature>
<proteinExistence type="predicted"/>
<dbReference type="InterPro" id="IPR000700">
    <property type="entry name" value="PAS-assoc_C"/>
</dbReference>
<dbReference type="SUPFAM" id="SSF47384">
    <property type="entry name" value="Homodimeric domain of signal transducing histidine kinase"/>
    <property type="match status" value="1"/>
</dbReference>
<evidence type="ECO:0000259" key="13">
    <source>
        <dbReference type="PROSITE" id="PS50113"/>
    </source>
</evidence>
<accession>A0A850TAE9</accession>
<dbReference type="EMBL" id="JACADJ010000038">
    <property type="protein sequence ID" value="NWH05558.1"/>
    <property type="molecule type" value="Genomic_DNA"/>
</dbReference>
<dbReference type="SMART" id="SM00387">
    <property type="entry name" value="HATPase_c"/>
    <property type="match status" value="1"/>
</dbReference>
<dbReference type="Pfam" id="PF08447">
    <property type="entry name" value="PAS_3"/>
    <property type="match status" value="1"/>
</dbReference>
<dbReference type="SMART" id="SM00388">
    <property type="entry name" value="HisKA"/>
    <property type="match status" value="1"/>
</dbReference>
<dbReference type="SMART" id="SM00448">
    <property type="entry name" value="REC"/>
    <property type="match status" value="1"/>
</dbReference>
<dbReference type="InterPro" id="IPR013655">
    <property type="entry name" value="PAS_fold_3"/>
</dbReference>
<dbReference type="InterPro" id="IPR001789">
    <property type="entry name" value="Sig_transdc_resp-reg_receiver"/>
</dbReference>
<comment type="catalytic activity">
    <reaction evidence="1">
        <text>ATP + protein L-histidine = ADP + protein N-phospho-L-histidine.</text>
        <dbReference type="EC" id="2.7.13.3"/>
    </reaction>
</comment>
<dbReference type="InterPro" id="IPR003661">
    <property type="entry name" value="HisK_dim/P_dom"/>
</dbReference>
<dbReference type="PROSITE" id="PS50109">
    <property type="entry name" value="HIS_KIN"/>
    <property type="match status" value="1"/>
</dbReference>
<dbReference type="AlphaFoldDB" id="A0A850TAE9"/>
<evidence type="ECO:0000259" key="12">
    <source>
        <dbReference type="PROSITE" id="PS50112"/>
    </source>
</evidence>
<dbReference type="CDD" id="cd00156">
    <property type="entry name" value="REC"/>
    <property type="match status" value="1"/>
</dbReference>
<dbReference type="Pfam" id="PF13188">
    <property type="entry name" value="PAS_8"/>
    <property type="match status" value="1"/>
</dbReference>
<evidence type="ECO:0000259" key="10">
    <source>
        <dbReference type="PROSITE" id="PS50109"/>
    </source>
</evidence>
<feature type="domain" description="Response regulatory" evidence="11">
    <location>
        <begin position="1033"/>
        <end position="1149"/>
    </location>
</feature>
<feature type="modified residue" description="4-aspartylphosphate" evidence="9">
    <location>
        <position position="1084"/>
    </location>
</feature>